<evidence type="ECO:0000256" key="5">
    <source>
        <dbReference type="ARBA" id="ARBA00023136"/>
    </source>
</evidence>
<sequence>MNPSETHHIVELIASLYMVIPLILFFLFYLLSVYYSNKHYKNWPKYRTLSFASGLFLASVVLLNPVVPLVDGPFVTHMIHHLLLGMLVPLLIVLSAPMTLLFRILNVSVARKLSSFLKSWPFRVYTHPIIASALNIGGLWLLYTSNLYSLMHENDWINGLVHAHLFMAGYLFTVSMIYIDPIYHRVSFQCRALTLIIALAGHGILTKYIYANPPIGVEMEQAQQAAKLMYYGGDLIDAVIIFILCWQWFKATRPRIRMVANQMT</sequence>
<dbReference type="Proteomes" id="UP000002754">
    <property type="component" value="Unassembled WGS sequence"/>
</dbReference>
<dbReference type="EMBL" id="ALPT02000129">
    <property type="protein sequence ID" value="KGA95566.1"/>
    <property type="molecule type" value="Genomic_DNA"/>
</dbReference>
<comment type="subcellular location">
    <subcellularLocation>
        <location evidence="1">Cell membrane</location>
        <topology evidence="1">Multi-pass membrane protein</topology>
    </subcellularLocation>
</comment>
<proteinExistence type="predicted"/>
<evidence type="ECO:0000256" key="1">
    <source>
        <dbReference type="ARBA" id="ARBA00004651"/>
    </source>
</evidence>
<keyword evidence="3 6" id="KW-0812">Transmembrane</keyword>
<protein>
    <submittedName>
        <fullName evidence="7">Membrane protein</fullName>
    </submittedName>
</protein>
<evidence type="ECO:0000256" key="3">
    <source>
        <dbReference type="ARBA" id="ARBA00022692"/>
    </source>
</evidence>
<gene>
    <name evidence="7" type="ORF">BALCAV_0221775</name>
</gene>
<dbReference type="GO" id="GO:0005886">
    <property type="term" value="C:plasma membrane"/>
    <property type="evidence" value="ECO:0007669"/>
    <property type="project" value="UniProtKB-SubCell"/>
</dbReference>
<comment type="caution">
    <text evidence="7">The sequence shown here is derived from an EMBL/GenBank/DDBJ whole genome shotgun (WGS) entry which is preliminary data.</text>
</comment>
<dbReference type="Pfam" id="PF09678">
    <property type="entry name" value="Caa3_CtaG"/>
    <property type="match status" value="1"/>
</dbReference>
<feature type="transmembrane region" description="Helical" evidence="6">
    <location>
        <begin position="12"/>
        <end position="36"/>
    </location>
</feature>
<organism evidence="7 8">
    <name type="scientific">Alkalihalobacillus alcalophilus ATCC 27647 = CGMCC 1.3604</name>
    <dbReference type="NCBI Taxonomy" id="1218173"/>
    <lineage>
        <taxon>Bacteria</taxon>
        <taxon>Bacillati</taxon>
        <taxon>Bacillota</taxon>
        <taxon>Bacilli</taxon>
        <taxon>Bacillales</taxon>
        <taxon>Bacillaceae</taxon>
        <taxon>Alkalihalobacillus</taxon>
    </lineage>
</organism>
<feature type="transmembrane region" description="Helical" evidence="6">
    <location>
        <begin position="192"/>
        <end position="210"/>
    </location>
</feature>
<dbReference type="eggNOG" id="COG3336">
    <property type="taxonomic scope" value="Bacteria"/>
</dbReference>
<evidence type="ECO:0000256" key="2">
    <source>
        <dbReference type="ARBA" id="ARBA00022475"/>
    </source>
</evidence>
<keyword evidence="2" id="KW-1003">Cell membrane</keyword>
<accession>A0A094WFM1</accession>
<evidence type="ECO:0000313" key="8">
    <source>
        <dbReference type="Proteomes" id="UP000002754"/>
    </source>
</evidence>
<keyword evidence="5 6" id="KW-0472">Membrane</keyword>
<keyword evidence="8" id="KW-1185">Reference proteome</keyword>
<keyword evidence="4 6" id="KW-1133">Transmembrane helix</keyword>
<feature type="transmembrane region" description="Helical" evidence="6">
    <location>
        <begin position="163"/>
        <end position="180"/>
    </location>
</feature>
<reference evidence="7 8" key="1">
    <citation type="journal article" date="2014" name="Genome Announc.">
        <title>Draft Genome Sequence of Bacillus alcalophilus AV1934, a Classic Alkaliphile Isolated from Human Feces in 1934.</title>
        <authorList>
            <person name="Attie O."/>
            <person name="Jayaprakash A."/>
            <person name="Shah H."/>
            <person name="Paulsen I.T."/>
            <person name="Morino M."/>
            <person name="Takahashi Y."/>
            <person name="Narumi I."/>
            <person name="Sachidanandam R."/>
            <person name="Satoh K."/>
            <person name="Ito M."/>
            <person name="Krulwich T.A."/>
        </authorList>
    </citation>
    <scope>NUCLEOTIDE SEQUENCE [LARGE SCALE GENOMIC DNA]</scope>
    <source>
        <strain evidence="7 8">AV1934</strain>
    </source>
</reference>
<dbReference type="InterPro" id="IPR019108">
    <property type="entry name" value="Caa3_assmbl_CtaG-rel"/>
</dbReference>
<feature type="transmembrane region" description="Helical" evidence="6">
    <location>
        <begin position="79"/>
        <end position="102"/>
    </location>
</feature>
<dbReference type="AlphaFoldDB" id="A0A094WFM1"/>
<feature type="transmembrane region" description="Helical" evidence="6">
    <location>
        <begin position="122"/>
        <end position="143"/>
    </location>
</feature>
<feature type="transmembrane region" description="Helical" evidence="6">
    <location>
        <begin position="48"/>
        <end position="67"/>
    </location>
</feature>
<dbReference type="STRING" id="1218173.BALCAV_0221775"/>
<name>A0A094WFM1_ALKAL</name>
<evidence type="ECO:0000313" key="7">
    <source>
        <dbReference type="EMBL" id="KGA95566.1"/>
    </source>
</evidence>
<feature type="transmembrane region" description="Helical" evidence="6">
    <location>
        <begin position="230"/>
        <end position="249"/>
    </location>
</feature>
<evidence type="ECO:0000256" key="4">
    <source>
        <dbReference type="ARBA" id="ARBA00022989"/>
    </source>
</evidence>
<evidence type="ECO:0000256" key="6">
    <source>
        <dbReference type="SAM" id="Phobius"/>
    </source>
</evidence>